<dbReference type="GO" id="GO:0016779">
    <property type="term" value="F:nucleotidyltransferase activity"/>
    <property type="evidence" value="ECO:0007669"/>
    <property type="project" value="UniProtKB-KW"/>
</dbReference>
<organism evidence="4 5">
    <name type="scientific">Candidatus Kaiserbacteria bacterium CG10_big_fil_rev_8_21_14_0_10_56_12</name>
    <dbReference type="NCBI Taxonomy" id="1974611"/>
    <lineage>
        <taxon>Bacteria</taxon>
        <taxon>Candidatus Kaiseribacteriota</taxon>
    </lineage>
</organism>
<dbReference type="InterPro" id="IPR004821">
    <property type="entry name" value="Cyt_trans-like"/>
</dbReference>
<gene>
    <name evidence="4" type="ORF">COU19_02325</name>
</gene>
<dbReference type="Gene3D" id="3.40.50.620">
    <property type="entry name" value="HUPs"/>
    <property type="match status" value="1"/>
</dbReference>
<feature type="domain" description="Cytidyltransferase-like" evidence="3">
    <location>
        <begin position="88"/>
        <end position="187"/>
    </location>
</feature>
<dbReference type="InterPro" id="IPR050385">
    <property type="entry name" value="Archaeal_FAD_synthase"/>
</dbReference>
<evidence type="ECO:0000256" key="2">
    <source>
        <dbReference type="ARBA" id="ARBA00022695"/>
    </source>
</evidence>
<keyword evidence="2" id="KW-0548">Nucleotidyltransferase</keyword>
<name>A0A2H0U9N9_9BACT</name>
<dbReference type="PANTHER" id="PTHR43793">
    <property type="entry name" value="FAD SYNTHASE"/>
    <property type="match status" value="1"/>
</dbReference>
<protein>
    <recommendedName>
        <fullName evidence="3">Cytidyltransferase-like domain-containing protein</fullName>
    </recommendedName>
</protein>
<evidence type="ECO:0000313" key="5">
    <source>
        <dbReference type="Proteomes" id="UP000230179"/>
    </source>
</evidence>
<dbReference type="Proteomes" id="UP000230179">
    <property type="component" value="Unassembled WGS sequence"/>
</dbReference>
<keyword evidence="1" id="KW-0808">Transferase</keyword>
<sequence>MISLYKVCTGAPCPWVGTFHRLPYRVGAPFAKRSSACFHSGMKGPTPIKIKHILSPGSNLKDRFIPDFGELKRVVEDLKRMGYRIVLTQGVYDMIHEGHARYLEAALSYGDILIVGIDSDELTKQRKGPSRPIVPQKERVNMLAHLRHVSIIAMREANQSMGKLIETVRPDVLVTSTSTSDFGKKEIAIYKKVCGKIVTLPPQASTTTTGRIRLLTIAGAEDFAREVMRGMPDTVKHALKKIKGE</sequence>
<dbReference type="Pfam" id="PF01467">
    <property type="entry name" value="CTP_transf_like"/>
    <property type="match status" value="1"/>
</dbReference>
<dbReference type="SUPFAM" id="SSF52374">
    <property type="entry name" value="Nucleotidylyl transferase"/>
    <property type="match status" value="1"/>
</dbReference>
<dbReference type="AlphaFoldDB" id="A0A2H0U9N9"/>
<evidence type="ECO:0000259" key="3">
    <source>
        <dbReference type="Pfam" id="PF01467"/>
    </source>
</evidence>
<evidence type="ECO:0000256" key="1">
    <source>
        <dbReference type="ARBA" id="ARBA00022679"/>
    </source>
</evidence>
<dbReference type="EMBL" id="PFBL01000020">
    <property type="protein sequence ID" value="PIR83107.1"/>
    <property type="molecule type" value="Genomic_DNA"/>
</dbReference>
<evidence type="ECO:0000313" key="4">
    <source>
        <dbReference type="EMBL" id="PIR83107.1"/>
    </source>
</evidence>
<comment type="caution">
    <text evidence="4">The sequence shown here is derived from an EMBL/GenBank/DDBJ whole genome shotgun (WGS) entry which is preliminary data.</text>
</comment>
<reference evidence="5" key="1">
    <citation type="submission" date="2017-09" db="EMBL/GenBank/DDBJ databases">
        <title>Depth-based differentiation of microbial function through sediment-hosted aquifers and enrichment of novel symbionts in the deep terrestrial subsurface.</title>
        <authorList>
            <person name="Probst A.J."/>
            <person name="Ladd B."/>
            <person name="Jarett J.K."/>
            <person name="Geller-Mcgrath D.E."/>
            <person name="Sieber C.M.K."/>
            <person name="Emerson J.B."/>
            <person name="Anantharaman K."/>
            <person name="Thomas B.C."/>
            <person name="Malmstrom R."/>
            <person name="Stieglmeier M."/>
            <person name="Klingl A."/>
            <person name="Woyke T."/>
            <person name="Ryan C.M."/>
            <person name="Banfield J.F."/>
        </authorList>
    </citation>
    <scope>NUCLEOTIDE SEQUENCE [LARGE SCALE GENOMIC DNA]</scope>
</reference>
<dbReference type="NCBIfam" id="TIGR00125">
    <property type="entry name" value="cyt_tran_rel"/>
    <property type="match status" value="1"/>
</dbReference>
<proteinExistence type="predicted"/>
<accession>A0A2H0U9N9</accession>
<dbReference type="PANTHER" id="PTHR43793:SF2">
    <property type="entry name" value="BIFUNCTIONAL PROTEIN HLDE"/>
    <property type="match status" value="1"/>
</dbReference>
<dbReference type="InterPro" id="IPR014729">
    <property type="entry name" value="Rossmann-like_a/b/a_fold"/>
</dbReference>